<accession>A0ABX1ZW80</accession>
<name>A0ABX1ZW80_9BACL</name>
<dbReference type="Proteomes" id="UP000618579">
    <property type="component" value="Unassembled WGS sequence"/>
</dbReference>
<proteinExistence type="predicted"/>
<gene>
    <name evidence="1" type="ORF">GC097_23990</name>
</gene>
<evidence type="ECO:0000313" key="2">
    <source>
        <dbReference type="Proteomes" id="UP000618579"/>
    </source>
</evidence>
<reference evidence="1 2" key="1">
    <citation type="submission" date="2019-10" db="EMBL/GenBank/DDBJ databases">
        <title>Description of Paenibacillus pedi sp. nov.</title>
        <authorList>
            <person name="Carlier A."/>
            <person name="Qi S."/>
        </authorList>
    </citation>
    <scope>NUCLEOTIDE SEQUENCE [LARGE SCALE GENOMIC DNA]</scope>
    <source>
        <strain evidence="1 2">LMG 31457</strain>
    </source>
</reference>
<dbReference type="RefSeq" id="WP_171685900.1">
    <property type="nucleotide sequence ID" value="NZ_WHNZ01000061.1"/>
</dbReference>
<keyword evidence="2" id="KW-1185">Reference proteome</keyword>
<organism evidence="1 2">
    <name type="scientific">Paenibacillus planticolens</name>
    <dbReference type="NCBI Taxonomy" id="2654976"/>
    <lineage>
        <taxon>Bacteria</taxon>
        <taxon>Bacillati</taxon>
        <taxon>Bacillota</taxon>
        <taxon>Bacilli</taxon>
        <taxon>Bacillales</taxon>
        <taxon>Paenibacillaceae</taxon>
        <taxon>Paenibacillus</taxon>
    </lineage>
</organism>
<protein>
    <submittedName>
        <fullName evidence="1">Uncharacterized protein</fullName>
    </submittedName>
</protein>
<comment type="caution">
    <text evidence="1">The sequence shown here is derived from an EMBL/GenBank/DDBJ whole genome shotgun (WGS) entry which is preliminary data.</text>
</comment>
<dbReference type="EMBL" id="WHNZ01000061">
    <property type="protein sequence ID" value="NOV03063.1"/>
    <property type="molecule type" value="Genomic_DNA"/>
</dbReference>
<sequence>MAHKVVSDEELLMLLSPIDENQETNLTEKPKLTMKLLFELIKKLKEENIVLSNRVTEYELKLELHLQTKAEIASTLEVPDHIEPVSTFQMNNELERVLPHTALAPRSVRHPSHRKKPIWILFIKEAARYFVRRRKIFIHTPKNGF</sequence>
<evidence type="ECO:0000313" key="1">
    <source>
        <dbReference type="EMBL" id="NOV03063.1"/>
    </source>
</evidence>